<dbReference type="GO" id="GO:0005737">
    <property type="term" value="C:cytoplasm"/>
    <property type="evidence" value="ECO:0007669"/>
    <property type="project" value="TreeGrafter"/>
</dbReference>
<dbReference type="InterPro" id="IPR036188">
    <property type="entry name" value="FAD/NAD-bd_sf"/>
</dbReference>
<evidence type="ECO:0000259" key="1">
    <source>
        <dbReference type="Pfam" id="PF01266"/>
    </source>
</evidence>
<dbReference type="PANTHER" id="PTHR13847:SF281">
    <property type="entry name" value="FAD DEPENDENT OXIDOREDUCTASE DOMAIN-CONTAINING PROTEIN"/>
    <property type="match status" value="1"/>
</dbReference>
<name>A0A561PGC5_9BACT</name>
<protein>
    <submittedName>
        <fullName evidence="2">Glycine/D-amino acid oxidase-like deaminating enzyme</fullName>
    </submittedName>
</protein>
<organism evidence="2 3">
    <name type="scientific">Chitinophaga polysaccharea</name>
    <dbReference type="NCBI Taxonomy" id="1293035"/>
    <lineage>
        <taxon>Bacteria</taxon>
        <taxon>Pseudomonadati</taxon>
        <taxon>Bacteroidota</taxon>
        <taxon>Chitinophagia</taxon>
        <taxon>Chitinophagales</taxon>
        <taxon>Chitinophagaceae</taxon>
        <taxon>Chitinophaga</taxon>
    </lineage>
</organism>
<accession>A0A561PGC5</accession>
<gene>
    <name evidence="2" type="ORF">FHW36_107104</name>
</gene>
<reference evidence="2 3" key="1">
    <citation type="submission" date="2019-06" db="EMBL/GenBank/DDBJ databases">
        <title>Sorghum-associated microbial communities from plants grown in Nebraska, USA.</title>
        <authorList>
            <person name="Schachtman D."/>
        </authorList>
    </citation>
    <scope>NUCLEOTIDE SEQUENCE [LARGE SCALE GENOMIC DNA]</scope>
    <source>
        <strain evidence="2 3">1209</strain>
    </source>
</reference>
<dbReference type="Gene3D" id="3.30.9.10">
    <property type="entry name" value="D-Amino Acid Oxidase, subunit A, domain 2"/>
    <property type="match status" value="1"/>
</dbReference>
<dbReference type="Proteomes" id="UP000320811">
    <property type="component" value="Unassembled WGS sequence"/>
</dbReference>
<dbReference type="AlphaFoldDB" id="A0A561PGC5"/>
<comment type="caution">
    <text evidence="2">The sequence shown here is derived from an EMBL/GenBank/DDBJ whole genome shotgun (WGS) entry which is preliminary data.</text>
</comment>
<dbReference type="PANTHER" id="PTHR13847">
    <property type="entry name" value="SARCOSINE DEHYDROGENASE-RELATED"/>
    <property type="match status" value="1"/>
</dbReference>
<dbReference type="EMBL" id="VIWO01000007">
    <property type="protein sequence ID" value="TWF37178.1"/>
    <property type="molecule type" value="Genomic_DNA"/>
</dbReference>
<proteinExistence type="predicted"/>
<dbReference type="InterPro" id="IPR006076">
    <property type="entry name" value="FAD-dep_OxRdtase"/>
</dbReference>
<feature type="domain" description="FAD dependent oxidoreductase" evidence="1">
    <location>
        <begin position="14"/>
        <end position="373"/>
    </location>
</feature>
<evidence type="ECO:0000313" key="3">
    <source>
        <dbReference type="Proteomes" id="UP000320811"/>
    </source>
</evidence>
<dbReference type="SUPFAM" id="SSF51905">
    <property type="entry name" value="FAD/NAD(P)-binding domain"/>
    <property type="match status" value="1"/>
</dbReference>
<dbReference type="Gene3D" id="3.50.50.60">
    <property type="entry name" value="FAD/NAD(P)-binding domain"/>
    <property type="match status" value="1"/>
</dbReference>
<keyword evidence="3" id="KW-1185">Reference proteome</keyword>
<sequence>MLSYWEKQSLLQYDYIIVGSGIVGLSTAISLKERVPQSRIMVLEREVLPTGASTKNAGFACLGSLTEILADLQTMPAEAVLNLVNLRYTGLRLLRQRLGDKAINYHENGSFELIGPRQEWALEQLDKVNRMLGSLFNNQLAFERATDQLGPFGFDSKYVKALVRNNFEGELHTGKMMRALIDTAIAAGIEIKTGCTVTHIDDFHTGVNVVVPHHTLKEDIIFSARKVLVCTNAFTKKLLPEEEITPGRGQVLITEPVKDLPFKGIFHFEEGYYYFRELDGRVLLGGGRQLDFTGETSTDFHFNDRIQHELEVLLRTTILPGREVAIADRWTGIMAFGSTRQPIVKAHTKNVIIGVRMGGMGVAIGSIIGDKLAVMALEEV</sequence>
<dbReference type="Pfam" id="PF01266">
    <property type="entry name" value="DAO"/>
    <property type="match status" value="1"/>
</dbReference>
<dbReference type="OrthoDB" id="1491488at2"/>
<dbReference type="RefSeq" id="WP_145672052.1">
    <property type="nucleotide sequence ID" value="NZ_VIWO01000007.1"/>
</dbReference>
<evidence type="ECO:0000313" key="2">
    <source>
        <dbReference type="EMBL" id="TWF37178.1"/>
    </source>
</evidence>